<keyword evidence="1" id="KW-1133">Transmembrane helix</keyword>
<accession>A0A136IKZ2</accession>
<evidence type="ECO:0000313" key="2">
    <source>
        <dbReference type="EMBL" id="KXJ85289.1"/>
    </source>
</evidence>
<feature type="transmembrane region" description="Helical" evidence="1">
    <location>
        <begin position="240"/>
        <end position="258"/>
    </location>
</feature>
<feature type="transmembrane region" description="Helical" evidence="1">
    <location>
        <begin position="126"/>
        <end position="145"/>
    </location>
</feature>
<proteinExistence type="predicted"/>
<name>A0A136IKZ2_9PEZI</name>
<gene>
    <name evidence="2" type="ORF">Micbo1qcDRAFT_169504</name>
</gene>
<evidence type="ECO:0000256" key="1">
    <source>
        <dbReference type="SAM" id="Phobius"/>
    </source>
</evidence>
<feature type="transmembrane region" description="Helical" evidence="1">
    <location>
        <begin position="64"/>
        <end position="83"/>
    </location>
</feature>
<evidence type="ECO:0000313" key="3">
    <source>
        <dbReference type="Proteomes" id="UP000070501"/>
    </source>
</evidence>
<dbReference type="OrthoDB" id="4775718at2759"/>
<dbReference type="InParanoid" id="A0A136IKZ2"/>
<organism evidence="2 3">
    <name type="scientific">Microdochium bolleyi</name>
    <dbReference type="NCBI Taxonomy" id="196109"/>
    <lineage>
        <taxon>Eukaryota</taxon>
        <taxon>Fungi</taxon>
        <taxon>Dikarya</taxon>
        <taxon>Ascomycota</taxon>
        <taxon>Pezizomycotina</taxon>
        <taxon>Sordariomycetes</taxon>
        <taxon>Xylariomycetidae</taxon>
        <taxon>Xylariales</taxon>
        <taxon>Microdochiaceae</taxon>
        <taxon>Microdochium</taxon>
    </lineage>
</organism>
<protein>
    <submittedName>
        <fullName evidence="2">Uncharacterized protein</fullName>
    </submittedName>
</protein>
<feature type="transmembrane region" description="Helical" evidence="1">
    <location>
        <begin position="95"/>
        <end position="114"/>
    </location>
</feature>
<dbReference type="EMBL" id="KQ964286">
    <property type="protein sequence ID" value="KXJ85289.1"/>
    <property type="molecule type" value="Genomic_DNA"/>
</dbReference>
<dbReference type="AlphaFoldDB" id="A0A136IKZ2"/>
<sequence>MAHSSPPAAAAAFPLDFNAPALTISAMAEPPFASILAPPAAAAASSSFAMAAASSAMATARADLAAIFGLLVIVIAIRTRLTVARAVRAVRRKPAASLWLLVHIAISFFELGRLQWRALSGDPVRATSLDLALGLVHCLSSYHVLICRARAGYRDLIPLGLRLQPFLFRLSATFLAFAGGSPHLHRANVRLGFDAFVYARLLIFSCTKLSPVAGIGMPGPRTLHTFAAGLGGFIATWDSGFQYATLAYVVLSIVSMAVDGRTAKILESLSQTQEPAEQDAPSLQAAAAAGASTSRKATALPAKVIRRYIARGPKGPPPASADPRAAAARQAKIPAIVAFRTSPPSARLPKVS</sequence>
<keyword evidence="1" id="KW-0812">Transmembrane</keyword>
<keyword evidence="1" id="KW-0472">Membrane</keyword>
<reference evidence="3" key="1">
    <citation type="submission" date="2016-02" db="EMBL/GenBank/DDBJ databases">
        <title>Draft genome sequence of Microdochium bolleyi, a fungal endophyte of beachgrass.</title>
        <authorList>
            <consortium name="DOE Joint Genome Institute"/>
            <person name="David A.S."/>
            <person name="May G."/>
            <person name="Haridas S."/>
            <person name="Lim J."/>
            <person name="Wang M."/>
            <person name="Labutti K."/>
            <person name="Lipzen A."/>
            <person name="Barry K."/>
            <person name="Grigoriev I.V."/>
        </authorList>
    </citation>
    <scope>NUCLEOTIDE SEQUENCE [LARGE SCALE GENOMIC DNA]</scope>
    <source>
        <strain evidence="3">J235TASD1</strain>
    </source>
</reference>
<keyword evidence="3" id="KW-1185">Reference proteome</keyword>
<dbReference type="Proteomes" id="UP000070501">
    <property type="component" value="Unassembled WGS sequence"/>
</dbReference>